<evidence type="ECO:0000256" key="3">
    <source>
        <dbReference type="ARBA" id="ARBA00022679"/>
    </source>
</evidence>
<dbReference type="EMBL" id="VHIF01000001">
    <property type="protein sequence ID" value="TQO38569.1"/>
    <property type="molecule type" value="Genomic_DNA"/>
</dbReference>
<dbReference type="InterPro" id="IPR025669">
    <property type="entry name" value="AAA_dom"/>
</dbReference>
<dbReference type="Proteomes" id="UP000315363">
    <property type="component" value="Unassembled WGS sequence"/>
</dbReference>
<dbReference type="Gene3D" id="3.40.50.300">
    <property type="entry name" value="P-loop containing nucleotide triphosphate hydrolases"/>
    <property type="match status" value="1"/>
</dbReference>
<keyword evidence="4" id="KW-0547">Nucleotide-binding</keyword>
<dbReference type="Pfam" id="PF13807">
    <property type="entry name" value="GNVR"/>
    <property type="match status" value="1"/>
</dbReference>
<keyword evidence="3" id="KW-0808">Transferase</keyword>
<evidence type="ECO:0000256" key="1">
    <source>
        <dbReference type="ARBA" id="ARBA00007316"/>
    </source>
</evidence>
<reference evidence="12 13" key="1">
    <citation type="submission" date="2019-06" db="EMBL/GenBank/DDBJ databases">
        <title>A large-scale integrated study on North Sea by COGITO (Coastal Microbe Genomic &amp; Taxonomic Observatory).</title>
        <authorList>
            <person name="Teeling H."/>
        </authorList>
    </citation>
    <scope>NUCLEOTIDE SEQUENCE [LARGE SCALE GENOMIC DNA]</scope>
    <source>
        <strain evidence="12 13">MAR_2009_79</strain>
    </source>
</reference>
<dbReference type="Pfam" id="PF13614">
    <property type="entry name" value="AAA_31"/>
    <property type="match status" value="1"/>
</dbReference>
<dbReference type="PANTHER" id="PTHR32309">
    <property type="entry name" value="TYROSINE-PROTEIN KINASE"/>
    <property type="match status" value="1"/>
</dbReference>
<evidence type="ECO:0000259" key="11">
    <source>
        <dbReference type="Pfam" id="PF13807"/>
    </source>
</evidence>
<proteinExistence type="inferred from homology"/>
<comment type="caution">
    <text evidence="12">The sequence shown here is derived from an EMBL/GenBank/DDBJ whole genome shotgun (WGS) entry which is preliminary data.</text>
</comment>
<dbReference type="EC" id="2.7.10.2" evidence="2"/>
<dbReference type="RefSeq" id="WP_142190141.1">
    <property type="nucleotide sequence ID" value="NZ_VHIF01000001.1"/>
</dbReference>
<dbReference type="InterPro" id="IPR027417">
    <property type="entry name" value="P-loop_NTPase"/>
</dbReference>
<dbReference type="CDD" id="cd05387">
    <property type="entry name" value="BY-kinase"/>
    <property type="match status" value="1"/>
</dbReference>
<feature type="domain" description="Tyrosine-protein kinase G-rich" evidence="11">
    <location>
        <begin position="426"/>
        <end position="504"/>
    </location>
</feature>
<keyword evidence="7" id="KW-0829">Tyrosine-protein kinase</keyword>
<keyword evidence="13" id="KW-1185">Reference proteome</keyword>
<feature type="domain" description="AAA" evidence="10">
    <location>
        <begin position="568"/>
        <end position="698"/>
    </location>
</feature>
<evidence type="ECO:0000259" key="10">
    <source>
        <dbReference type="Pfam" id="PF13614"/>
    </source>
</evidence>
<dbReference type="NCBIfam" id="TIGR01007">
    <property type="entry name" value="eps_fam"/>
    <property type="match status" value="1"/>
</dbReference>
<evidence type="ECO:0000256" key="7">
    <source>
        <dbReference type="ARBA" id="ARBA00023137"/>
    </source>
</evidence>
<evidence type="ECO:0000256" key="6">
    <source>
        <dbReference type="ARBA" id="ARBA00022840"/>
    </source>
</evidence>
<feature type="transmembrane region" description="Helical" evidence="9">
    <location>
        <begin position="20"/>
        <end position="38"/>
    </location>
</feature>
<evidence type="ECO:0000256" key="4">
    <source>
        <dbReference type="ARBA" id="ARBA00022741"/>
    </source>
</evidence>
<sequence length="764" mass="86280">MSTEDENLFKLILSRFLPFWPLFAILIFFGLLGAWSYLKWATPIYGVSATLIIKDEKKGVDDARMMESINAFDSKKIVENEIEVIRSRGLVNKVVNDLALYAPVYEDSDLKNVSAYITSPIRVELKNPQDVPIVTEGKPTRFYISLAGDKNKIKIDNKVFSLNEWISDIRWGEIKFIPNPNQKGNPQDSLYFILVNPKKITDGILSDLEVSSTNKLSTVVSISYNDPVPKRGEDIINRLIYNYNQKAVTDRNALASSTLAFIEERMGKVGTELAELEMEIQKYRSSQGVVDLSEQGKLYLKDVGDYDREIANLNRQLDVLNRVESYVISKNNEGGLVPSTMGINDPVLSQLLEKLYNSEIEYTKLKKTTAENNPILVSIANEIEKIRPSILENIRNQKSNVSTGLANLNFNANRSNTALNSIPEKERTLVEITRRKTIKNDLYSYLQQKREEAALSLAPTNGDSRIVDVAEASTEPVKPKRLLAYLAGFVLACAFGIAYVLSKENLSKNIMFRKEIEEHASFSIIAELPYLNKAENKIFLEPWETMALEQFRHLCAKLGLYNKAVDKKCILVTSSIAGEGKSFVSANLAHSLSMSGQKVVLIDMDFRKPQLSQRFKLNDSKGVLDFLVNAIDYKDIVNALTEKDNLFVIPAGTKGGYHSKWLLKGNLAKLFEQLTKDFDYIIVDSAPIDLVSEVNILGEFCDKTLLVVRHAYTPKHIVKRLRTSTKLEFLKDVAIVFNGVKKRGMTKEINDFGYGYGYDLVEYH</sequence>
<evidence type="ECO:0000256" key="2">
    <source>
        <dbReference type="ARBA" id="ARBA00011903"/>
    </source>
</evidence>
<organism evidence="12 13">
    <name type="scientific">Arenibacter algicola</name>
    <dbReference type="NCBI Taxonomy" id="616991"/>
    <lineage>
        <taxon>Bacteria</taxon>
        <taxon>Pseudomonadati</taxon>
        <taxon>Bacteroidota</taxon>
        <taxon>Flavobacteriia</taxon>
        <taxon>Flavobacteriales</taxon>
        <taxon>Flavobacteriaceae</taxon>
        <taxon>Arenibacter</taxon>
    </lineage>
</organism>
<comment type="similarity">
    <text evidence="1">Belongs to the CpsD/CapB family.</text>
</comment>
<dbReference type="SUPFAM" id="SSF52540">
    <property type="entry name" value="P-loop containing nucleoside triphosphate hydrolases"/>
    <property type="match status" value="1"/>
</dbReference>
<dbReference type="InterPro" id="IPR005702">
    <property type="entry name" value="Wzc-like_C"/>
</dbReference>
<dbReference type="PANTHER" id="PTHR32309:SF13">
    <property type="entry name" value="FERRIC ENTEROBACTIN TRANSPORT PROTEIN FEPE"/>
    <property type="match status" value="1"/>
</dbReference>
<feature type="transmembrane region" description="Helical" evidence="9">
    <location>
        <begin position="482"/>
        <end position="501"/>
    </location>
</feature>
<evidence type="ECO:0000256" key="8">
    <source>
        <dbReference type="ARBA" id="ARBA00051245"/>
    </source>
</evidence>
<comment type="catalytic activity">
    <reaction evidence="8">
        <text>L-tyrosyl-[protein] + ATP = O-phospho-L-tyrosyl-[protein] + ADP + H(+)</text>
        <dbReference type="Rhea" id="RHEA:10596"/>
        <dbReference type="Rhea" id="RHEA-COMP:10136"/>
        <dbReference type="Rhea" id="RHEA-COMP:20101"/>
        <dbReference type="ChEBI" id="CHEBI:15378"/>
        <dbReference type="ChEBI" id="CHEBI:30616"/>
        <dbReference type="ChEBI" id="CHEBI:46858"/>
        <dbReference type="ChEBI" id="CHEBI:61978"/>
        <dbReference type="ChEBI" id="CHEBI:456216"/>
        <dbReference type="EC" id="2.7.10.2"/>
    </reaction>
</comment>
<keyword evidence="9" id="KW-0812">Transmembrane</keyword>
<accession>A0ABY3AD23</accession>
<keyword evidence="5" id="KW-0418">Kinase</keyword>
<keyword evidence="9" id="KW-1133">Transmembrane helix</keyword>
<evidence type="ECO:0000256" key="5">
    <source>
        <dbReference type="ARBA" id="ARBA00022777"/>
    </source>
</evidence>
<dbReference type="InterPro" id="IPR050445">
    <property type="entry name" value="Bact_polysacc_biosynth/exp"/>
</dbReference>
<keyword evidence="9" id="KW-0472">Membrane</keyword>
<evidence type="ECO:0000256" key="9">
    <source>
        <dbReference type="SAM" id="Phobius"/>
    </source>
</evidence>
<gene>
    <name evidence="12" type="ORF">GQ41_3222</name>
</gene>
<evidence type="ECO:0000313" key="12">
    <source>
        <dbReference type="EMBL" id="TQO38569.1"/>
    </source>
</evidence>
<evidence type="ECO:0000313" key="13">
    <source>
        <dbReference type="Proteomes" id="UP000315363"/>
    </source>
</evidence>
<keyword evidence="6" id="KW-0067">ATP-binding</keyword>
<name>A0ABY3AD23_9FLAO</name>
<protein>
    <recommendedName>
        <fullName evidence="2">non-specific protein-tyrosine kinase</fullName>
        <ecNumber evidence="2">2.7.10.2</ecNumber>
    </recommendedName>
</protein>
<dbReference type="InterPro" id="IPR032807">
    <property type="entry name" value="GNVR"/>
</dbReference>